<proteinExistence type="predicted"/>
<sequence>MQVILHNHDAVHGFESAQEFAEDVLGRALKGKSDKLTRVEIWISDENSHKGGADDKRCSMEAHPKGRKPVGVKNFAADIPAAIRGAATKLSHALEHELRK</sequence>
<organism evidence="2 3">
    <name type="scientific">Profundibacter amoris</name>
    <dbReference type="NCBI Taxonomy" id="2171755"/>
    <lineage>
        <taxon>Bacteria</taxon>
        <taxon>Pseudomonadati</taxon>
        <taxon>Pseudomonadota</taxon>
        <taxon>Alphaproteobacteria</taxon>
        <taxon>Rhodobacterales</taxon>
        <taxon>Paracoccaceae</taxon>
        <taxon>Profundibacter</taxon>
    </lineage>
</organism>
<dbReference type="InterPro" id="IPR036567">
    <property type="entry name" value="RHF-like"/>
</dbReference>
<dbReference type="AlphaFoldDB" id="A0A347UI65"/>
<name>A0A347UI65_9RHOB</name>
<accession>A0A347UI65</accession>
<gene>
    <name evidence="2" type="ORF">BAR1_11800</name>
</gene>
<dbReference type="SUPFAM" id="SSF69754">
    <property type="entry name" value="Ribosome binding protein Y (YfiA homologue)"/>
    <property type="match status" value="1"/>
</dbReference>
<dbReference type="KEGG" id="pamo:BAR1_11800"/>
<dbReference type="EMBL" id="CP032125">
    <property type="protein sequence ID" value="AXX98543.1"/>
    <property type="molecule type" value="Genomic_DNA"/>
</dbReference>
<feature type="region of interest" description="Disordered" evidence="1">
    <location>
        <begin position="47"/>
        <end position="71"/>
    </location>
</feature>
<feature type="compositionally biased region" description="Basic and acidic residues" evidence="1">
    <location>
        <begin position="47"/>
        <end position="64"/>
    </location>
</feature>
<dbReference type="Gene3D" id="3.30.160.100">
    <property type="entry name" value="Ribosome hibernation promotion factor-like"/>
    <property type="match status" value="1"/>
</dbReference>
<evidence type="ECO:0000256" key="1">
    <source>
        <dbReference type="SAM" id="MobiDB-lite"/>
    </source>
</evidence>
<evidence type="ECO:0000313" key="3">
    <source>
        <dbReference type="Proteomes" id="UP000261704"/>
    </source>
</evidence>
<reference evidence="2 3" key="1">
    <citation type="submission" date="2018-09" db="EMBL/GenBank/DDBJ databases">
        <title>Profundibacter amoris BAR1 gen. nov., sp. nov., a new member of the Roseobacter clade isolated at Lokis Castle Vent Field on the Arctic Mid-Oceanic Ridge.</title>
        <authorList>
            <person name="Le Moine Bauer S."/>
            <person name="Sjoeberg A.G."/>
            <person name="L'Haridon S."/>
            <person name="Stokke R."/>
            <person name="Roalkvam I."/>
            <person name="Steen I.H."/>
            <person name="Dahle H."/>
        </authorList>
    </citation>
    <scope>NUCLEOTIDE SEQUENCE [LARGE SCALE GENOMIC DNA]</scope>
    <source>
        <strain evidence="2 3">BAR1</strain>
    </source>
</reference>
<dbReference type="RefSeq" id="WP_118943198.1">
    <property type="nucleotide sequence ID" value="NZ_CP032125.1"/>
</dbReference>
<protein>
    <submittedName>
        <fullName evidence="2">Ribosomal subunit interface protein</fullName>
    </submittedName>
</protein>
<dbReference type="Proteomes" id="UP000261704">
    <property type="component" value="Chromosome"/>
</dbReference>
<evidence type="ECO:0000313" key="2">
    <source>
        <dbReference type="EMBL" id="AXX98543.1"/>
    </source>
</evidence>
<dbReference type="OrthoDB" id="121633at2"/>
<keyword evidence="3" id="KW-1185">Reference proteome</keyword>